<evidence type="ECO:0000256" key="6">
    <source>
        <dbReference type="ARBA" id="ARBA00022989"/>
    </source>
</evidence>
<comment type="caution">
    <text evidence="11">The sequence shown here is derived from an EMBL/GenBank/DDBJ whole genome shotgun (WGS) entry which is preliminary data.</text>
</comment>
<feature type="transmembrane region" description="Helical" evidence="8">
    <location>
        <begin position="100"/>
        <end position="117"/>
    </location>
</feature>
<feature type="transmembrane region" description="Helical" evidence="8">
    <location>
        <begin position="74"/>
        <end position="93"/>
    </location>
</feature>
<evidence type="ECO:0000313" key="12">
    <source>
        <dbReference type="Proteomes" id="UP000320857"/>
    </source>
</evidence>
<evidence type="ECO:0000313" key="13">
    <source>
        <dbReference type="Proteomes" id="UP000517765"/>
    </source>
</evidence>
<keyword evidence="7 8" id="KW-0472">Membrane</keyword>
<accession>A0A5P0YP44</accession>
<reference evidence="9" key="3">
    <citation type="journal article" name="Syst. Appl. Microbiol.">
        <title>Streptomyces alkaliterrae sp. nov., isolated from an alkaline soil, and emended descriptions of Streptomyces alkaliphilus, Streptomyces calidiresistens and Streptomyces durbertensis.</title>
        <authorList>
            <person name="Swiecimska M."/>
            <person name="Golinska P."/>
            <person name="Nouioui I."/>
            <person name="Wypij M."/>
            <person name="Rai M."/>
            <person name="Sangal V."/>
            <person name="Goodfellow M."/>
        </authorList>
    </citation>
    <scope>NUCLEOTIDE SEQUENCE</scope>
    <source>
        <strain evidence="9">OF3</strain>
        <strain evidence="10">OF8</strain>
    </source>
</reference>
<reference evidence="11 12" key="1">
    <citation type="submission" date="2019-10" db="EMBL/GenBank/DDBJ databases">
        <title>Streptomyces sp. nov., a novel actinobacterium isolated from alkaline environment.</title>
        <authorList>
            <person name="Golinska P."/>
        </authorList>
    </citation>
    <scope>NUCLEOTIDE SEQUENCE [LARGE SCALE GENOMIC DNA]</scope>
    <source>
        <strain evidence="11 12">OF1</strain>
    </source>
</reference>
<dbReference type="Proteomes" id="UP000525686">
    <property type="component" value="Unassembled WGS sequence"/>
</dbReference>
<evidence type="ECO:0000313" key="10">
    <source>
        <dbReference type="EMBL" id="MBB1261739.1"/>
    </source>
</evidence>
<feature type="transmembrane region" description="Helical" evidence="8">
    <location>
        <begin position="234"/>
        <end position="253"/>
    </location>
</feature>
<keyword evidence="4 8" id="KW-1003">Cell membrane</keyword>
<dbReference type="PANTHER" id="PTHR30269:SF0">
    <property type="entry name" value="MEMBRANE TRANSPORTER PROTEIN YFCA-RELATED"/>
    <property type="match status" value="1"/>
</dbReference>
<evidence type="ECO:0000256" key="3">
    <source>
        <dbReference type="ARBA" id="ARBA00022448"/>
    </source>
</evidence>
<feature type="transmembrane region" description="Helical" evidence="8">
    <location>
        <begin position="185"/>
        <end position="202"/>
    </location>
</feature>
<dbReference type="Proteomes" id="UP000320857">
    <property type="component" value="Unassembled WGS sequence"/>
</dbReference>
<comment type="similarity">
    <text evidence="2 8">Belongs to the 4-toluene sulfonate uptake permease (TSUP) (TC 2.A.102) family.</text>
</comment>
<evidence type="ECO:0000256" key="7">
    <source>
        <dbReference type="ARBA" id="ARBA00023136"/>
    </source>
</evidence>
<dbReference type="RefSeq" id="WP_143647561.1">
    <property type="nucleotide sequence ID" value="NZ_JABJWZ010000357.1"/>
</dbReference>
<keyword evidence="3" id="KW-0813">Transport</keyword>
<protein>
    <recommendedName>
        <fullName evidence="8">Probable membrane transporter protein</fullName>
    </recommendedName>
</protein>
<evidence type="ECO:0000313" key="14">
    <source>
        <dbReference type="Proteomes" id="UP000525686"/>
    </source>
</evidence>
<proteinExistence type="inferred from homology"/>
<feature type="transmembrane region" description="Helical" evidence="8">
    <location>
        <begin position="208"/>
        <end position="227"/>
    </location>
</feature>
<keyword evidence="6 8" id="KW-1133">Transmembrane helix</keyword>
<evidence type="ECO:0000256" key="4">
    <source>
        <dbReference type="ARBA" id="ARBA00022475"/>
    </source>
</evidence>
<keyword evidence="12" id="KW-1185">Reference proteome</keyword>
<name>A0A5P0YP44_9ACTN</name>
<keyword evidence="5 8" id="KW-0812">Transmembrane</keyword>
<dbReference type="InterPro" id="IPR002781">
    <property type="entry name" value="TM_pro_TauE-like"/>
</dbReference>
<organism evidence="11 12">
    <name type="scientific">Streptomyces alkaliterrae</name>
    <dbReference type="NCBI Taxonomy" id="2213162"/>
    <lineage>
        <taxon>Bacteria</taxon>
        <taxon>Bacillati</taxon>
        <taxon>Actinomycetota</taxon>
        <taxon>Actinomycetes</taxon>
        <taxon>Kitasatosporales</taxon>
        <taxon>Streptomycetaceae</taxon>
        <taxon>Streptomyces</taxon>
    </lineage>
</organism>
<dbReference type="EMBL" id="VJYK02000072">
    <property type="protein sequence ID" value="MQS02096.1"/>
    <property type="molecule type" value="Genomic_DNA"/>
</dbReference>
<gene>
    <name evidence="11" type="ORF">FNX44_009465</name>
    <name evidence="9" type="ORF">H3146_24155</name>
    <name evidence="10" type="ORF">H3147_23415</name>
</gene>
<evidence type="ECO:0000313" key="11">
    <source>
        <dbReference type="EMBL" id="MQS02096.1"/>
    </source>
</evidence>
<evidence type="ECO:0000256" key="1">
    <source>
        <dbReference type="ARBA" id="ARBA00004651"/>
    </source>
</evidence>
<dbReference type="EMBL" id="JABJWZ010000357">
    <property type="protein sequence ID" value="MBB1256423.1"/>
    <property type="molecule type" value="Genomic_DNA"/>
</dbReference>
<sequence>MQLLEALAIGGAAVAAGAINAVVGSGTLITFPTLLAFGYPPVLANVTNNIGLVPGTLSAAWGYRRELRGQLPRLLRFGAASLVGGLAGALLLLRLPESTFRAVVPVLILSACVLVLFQPRVSGWVARRRERGTAGGVDGGTPLWLGVLGTGVYGGYFGAAQGVVLMGLFGTFLRDDLQRLNAAKNVLAAIVNGVAAVVFIAVATVDWAAAGCVAAGAVVGGLAGARIGRRLAPAALRAVIVTVGVTASVVMIVR</sequence>
<dbReference type="GO" id="GO:0005886">
    <property type="term" value="C:plasma membrane"/>
    <property type="evidence" value="ECO:0007669"/>
    <property type="project" value="UniProtKB-SubCell"/>
</dbReference>
<dbReference type="EMBL" id="JABJXA010000203">
    <property type="protein sequence ID" value="MBB1261739.1"/>
    <property type="molecule type" value="Genomic_DNA"/>
</dbReference>
<feature type="transmembrane region" description="Helical" evidence="8">
    <location>
        <begin position="153"/>
        <end position="173"/>
    </location>
</feature>
<evidence type="ECO:0000256" key="2">
    <source>
        <dbReference type="ARBA" id="ARBA00009142"/>
    </source>
</evidence>
<dbReference type="PANTHER" id="PTHR30269">
    <property type="entry name" value="TRANSMEMBRANE PROTEIN YFCA"/>
    <property type="match status" value="1"/>
</dbReference>
<reference evidence="13 14" key="2">
    <citation type="submission" date="2020-05" db="EMBL/GenBank/DDBJ databases">
        <title>Classification of alakaliphilic streptomycetes isolated from an alkaline soil next to Lonar Crater, India and a proposal for the recognition of Streptomyces alkaliterrae sp. nov.</title>
        <authorList>
            <person name="Golinska P."/>
        </authorList>
    </citation>
    <scope>NUCLEOTIDE SEQUENCE [LARGE SCALE GENOMIC DNA]</scope>
    <source>
        <strain evidence="14">OF3</strain>
        <strain evidence="13">OF8</strain>
    </source>
</reference>
<dbReference type="Pfam" id="PF01925">
    <property type="entry name" value="TauE"/>
    <property type="match status" value="1"/>
</dbReference>
<dbReference type="AlphaFoldDB" id="A0A5P0YP44"/>
<dbReference type="Proteomes" id="UP000517765">
    <property type="component" value="Unassembled WGS sequence"/>
</dbReference>
<evidence type="ECO:0000256" key="5">
    <source>
        <dbReference type="ARBA" id="ARBA00022692"/>
    </source>
</evidence>
<dbReference type="InterPro" id="IPR052017">
    <property type="entry name" value="TSUP"/>
</dbReference>
<evidence type="ECO:0000313" key="9">
    <source>
        <dbReference type="EMBL" id="MBB1256423.1"/>
    </source>
</evidence>
<evidence type="ECO:0000256" key="8">
    <source>
        <dbReference type="RuleBase" id="RU363041"/>
    </source>
</evidence>
<comment type="subcellular location">
    <subcellularLocation>
        <location evidence="1 8">Cell membrane</location>
        <topology evidence="1 8">Multi-pass membrane protein</topology>
    </subcellularLocation>
</comment>